<dbReference type="PANTHER" id="PTHR45629">
    <property type="entry name" value="SNF2/RAD54 FAMILY MEMBER"/>
    <property type="match status" value="1"/>
</dbReference>
<sequence>MKSEVSLETGLTDDKKLPKKDELIIWLKLTDCQRRLYEAFLNSELVQFESEGNPLAALNVLKKICDHPLICTQRAAGDILEGMDGDFSTQDIVMVEKMAMNLADMAHDDDAVQFSQEVSCKLSFILSLLPNLLEEGHNVLIFSQTCKMLNLIQEAIILEGYDFSRMDGGITDISERERIVKDFQEGYGGQIFLLTTKVGGLGLTLTKAARVILVDPAWNPSTDNQSVDWVDRIGQTKEVIVYRLMTSATVEEKMYKSQVLKGGLFRAATEKKEQRRYFSQSDLWELFSMPEQGFDISLTQKQLQEEHGQQLDMDESLREHIQFLEKQGIAGVSHHSLLFSETEILPMLSENDAPGRGAHGKPKVEGVTARTHLAGKNTDSDIPEEINWLSETLA</sequence>
<dbReference type="InterPro" id="IPR027417">
    <property type="entry name" value="P-loop_NTPase"/>
</dbReference>
<dbReference type="Proteomes" id="UP000015106">
    <property type="component" value="Chromosome 6"/>
</dbReference>
<dbReference type="EnsemblPlants" id="TuG1812G0600001225.01.T01">
    <property type="protein sequence ID" value="TuG1812G0600001225.01.T01"/>
    <property type="gene ID" value="TuG1812G0600001225.01"/>
</dbReference>
<dbReference type="CDD" id="cd18793">
    <property type="entry name" value="SF2_C_SNF"/>
    <property type="match status" value="1"/>
</dbReference>
<name>A0A8R7UTQ5_TRIUA</name>
<reference evidence="4" key="1">
    <citation type="journal article" date="2013" name="Nature">
        <title>Draft genome of the wheat A-genome progenitor Triticum urartu.</title>
        <authorList>
            <person name="Ling H.Q."/>
            <person name="Zhao S."/>
            <person name="Liu D."/>
            <person name="Wang J."/>
            <person name="Sun H."/>
            <person name="Zhang C."/>
            <person name="Fan H."/>
            <person name="Li D."/>
            <person name="Dong L."/>
            <person name="Tao Y."/>
            <person name="Gao C."/>
            <person name="Wu H."/>
            <person name="Li Y."/>
            <person name="Cui Y."/>
            <person name="Guo X."/>
            <person name="Zheng S."/>
            <person name="Wang B."/>
            <person name="Yu K."/>
            <person name="Liang Q."/>
            <person name="Yang W."/>
            <person name="Lou X."/>
            <person name="Chen J."/>
            <person name="Feng M."/>
            <person name="Jian J."/>
            <person name="Zhang X."/>
            <person name="Luo G."/>
            <person name="Jiang Y."/>
            <person name="Liu J."/>
            <person name="Wang Z."/>
            <person name="Sha Y."/>
            <person name="Zhang B."/>
            <person name="Wu H."/>
            <person name="Tang D."/>
            <person name="Shen Q."/>
            <person name="Xue P."/>
            <person name="Zou S."/>
            <person name="Wang X."/>
            <person name="Liu X."/>
            <person name="Wang F."/>
            <person name="Yang Y."/>
            <person name="An X."/>
            <person name="Dong Z."/>
            <person name="Zhang K."/>
            <person name="Zhang X."/>
            <person name="Luo M.C."/>
            <person name="Dvorak J."/>
            <person name="Tong Y."/>
            <person name="Wang J."/>
            <person name="Yang H."/>
            <person name="Li Z."/>
            <person name="Wang D."/>
            <person name="Zhang A."/>
            <person name="Wang J."/>
        </authorList>
    </citation>
    <scope>NUCLEOTIDE SEQUENCE</scope>
    <source>
        <strain evidence="4">cv. G1812</strain>
    </source>
</reference>
<dbReference type="GO" id="GO:0015616">
    <property type="term" value="F:DNA translocase activity"/>
    <property type="evidence" value="ECO:0007669"/>
    <property type="project" value="TreeGrafter"/>
</dbReference>
<dbReference type="SMART" id="SM00490">
    <property type="entry name" value="HELICc"/>
    <property type="match status" value="1"/>
</dbReference>
<protein>
    <recommendedName>
        <fullName evidence="2">Helicase C-terminal domain-containing protein</fullName>
    </recommendedName>
</protein>
<dbReference type="InterPro" id="IPR001650">
    <property type="entry name" value="Helicase_C-like"/>
</dbReference>
<dbReference type="AlphaFoldDB" id="A0A8R7UTQ5"/>
<reference evidence="3" key="3">
    <citation type="submission" date="2022-06" db="UniProtKB">
        <authorList>
            <consortium name="EnsemblPlants"/>
        </authorList>
    </citation>
    <scope>IDENTIFICATION</scope>
</reference>
<evidence type="ECO:0000256" key="1">
    <source>
        <dbReference type="ARBA" id="ARBA00022801"/>
    </source>
</evidence>
<dbReference type="InterPro" id="IPR049730">
    <property type="entry name" value="SNF2/RAD54-like_C"/>
</dbReference>
<dbReference type="InterPro" id="IPR050496">
    <property type="entry name" value="SNF2_RAD54_helicase_repair"/>
</dbReference>
<dbReference type="PANTHER" id="PTHR45629:SF12">
    <property type="entry name" value="HELICASE ATP-BINDING DOMAIN-CONTAINING PROTEIN"/>
    <property type="match status" value="1"/>
</dbReference>
<dbReference type="PROSITE" id="PS51194">
    <property type="entry name" value="HELICASE_CTER"/>
    <property type="match status" value="1"/>
</dbReference>
<evidence type="ECO:0000313" key="3">
    <source>
        <dbReference type="EnsemblPlants" id="TuG1812G0600001225.01.T01"/>
    </source>
</evidence>
<dbReference type="SUPFAM" id="SSF52540">
    <property type="entry name" value="P-loop containing nucleoside triphosphate hydrolases"/>
    <property type="match status" value="1"/>
</dbReference>
<reference evidence="3" key="2">
    <citation type="submission" date="2018-03" db="EMBL/GenBank/DDBJ databases">
        <title>The Triticum urartu genome reveals the dynamic nature of wheat genome evolution.</title>
        <authorList>
            <person name="Ling H."/>
            <person name="Ma B."/>
            <person name="Shi X."/>
            <person name="Liu H."/>
            <person name="Dong L."/>
            <person name="Sun H."/>
            <person name="Cao Y."/>
            <person name="Gao Q."/>
            <person name="Zheng S."/>
            <person name="Li Y."/>
            <person name="Yu Y."/>
            <person name="Du H."/>
            <person name="Qi M."/>
            <person name="Li Y."/>
            <person name="Yu H."/>
            <person name="Cui Y."/>
            <person name="Wang N."/>
            <person name="Chen C."/>
            <person name="Wu H."/>
            <person name="Zhao Y."/>
            <person name="Zhang J."/>
            <person name="Li Y."/>
            <person name="Zhou W."/>
            <person name="Zhang B."/>
            <person name="Hu W."/>
            <person name="Eijk M."/>
            <person name="Tang J."/>
            <person name="Witsenboer H."/>
            <person name="Zhao S."/>
            <person name="Li Z."/>
            <person name="Zhang A."/>
            <person name="Wang D."/>
            <person name="Liang C."/>
        </authorList>
    </citation>
    <scope>NUCLEOTIDE SEQUENCE [LARGE SCALE GENOMIC DNA]</scope>
    <source>
        <strain evidence="3">cv. G1812</strain>
    </source>
</reference>
<proteinExistence type="predicted"/>
<dbReference type="Gramene" id="TuG1812G0600001225.01.T01">
    <property type="protein sequence ID" value="TuG1812G0600001225.01.T01"/>
    <property type="gene ID" value="TuG1812G0600001225.01"/>
</dbReference>
<dbReference type="Pfam" id="PF00271">
    <property type="entry name" value="Helicase_C"/>
    <property type="match status" value="1"/>
</dbReference>
<dbReference type="GO" id="GO:0016787">
    <property type="term" value="F:hydrolase activity"/>
    <property type="evidence" value="ECO:0007669"/>
    <property type="project" value="UniProtKB-KW"/>
</dbReference>
<evidence type="ECO:0000259" key="2">
    <source>
        <dbReference type="PROSITE" id="PS51194"/>
    </source>
</evidence>
<keyword evidence="1" id="KW-0378">Hydrolase</keyword>
<evidence type="ECO:0000313" key="4">
    <source>
        <dbReference type="Proteomes" id="UP000015106"/>
    </source>
</evidence>
<accession>A0A8R7UTQ5</accession>
<organism evidence="3 4">
    <name type="scientific">Triticum urartu</name>
    <name type="common">Red wild einkorn</name>
    <name type="synonym">Crithodium urartu</name>
    <dbReference type="NCBI Taxonomy" id="4572"/>
    <lineage>
        <taxon>Eukaryota</taxon>
        <taxon>Viridiplantae</taxon>
        <taxon>Streptophyta</taxon>
        <taxon>Embryophyta</taxon>
        <taxon>Tracheophyta</taxon>
        <taxon>Spermatophyta</taxon>
        <taxon>Magnoliopsida</taxon>
        <taxon>Liliopsida</taxon>
        <taxon>Poales</taxon>
        <taxon>Poaceae</taxon>
        <taxon>BOP clade</taxon>
        <taxon>Pooideae</taxon>
        <taxon>Triticodae</taxon>
        <taxon>Triticeae</taxon>
        <taxon>Triticinae</taxon>
        <taxon>Triticum</taxon>
    </lineage>
</organism>
<dbReference type="Gene3D" id="3.40.50.300">
    <property type="entry name" value="P-loop containing nucleotide triphosphate hydrolases"/>
    <property type="match status" value="1"/>
</dbReference>
<keyword evidence="4" id="KW-1185">Reference proteome</keyword>
<feature type="domain" description="Helicase C-terminal" evidence="2">
    <location>
        <begin position="124"/>
        <end position="284"/>
    </location>
</feature>